<keyword evidence="3" id="KW-1185">Reference proteome</keyword>
<proteinExistence type="predicted"/>
<dbReference type="AlphaFoldDB" id="A0A8H6VRB0"/>
<organism evidence="2 3">
    <name type="scientific">Mycena indigotica</name>
    <dbReference type="NCBI Taxonomy" id="2126181"/>
    <lineage>
        <taxon>Eukaryota</taxon>
        <taxon>Fungi</taxon>
        <taxon>Dikarya</taxon>
        <taxon>Basidiomycota</taxon>
        <taxon>Agaricomycotina</taxon>
        <taxon>Agaricomycetes</taxon>
        <taxon>Agaricomycetidae</taxon>
        <taxon>Agaricales</taxon>
        <taxon>Marasmiineae</taxon>
        <taxon>Mycenaceae</taxon>
        <taxon>Mycena</taxon>
    </lineage>
</organism>
<protein>
    <submittedName>
        <fullName evidence="2">Uncharacterized protein</fullName>
    </submittedName>
</protein>
<dbReference type="GeneID" id="59351584"/>
<feature type="region of interest" description="Disordered" evidence="1">
    <location>
        <begin position="222"/>
        <end position="255"/>
    </location>
</feature>
<gene>
    <name evidence="2" type="ORF">MIND_01258400</name>
</gene>
<comment type="caution">
    <text evidence="2">The sequence shown here is derived from an EMBL/GenBank/DDBJ whole genome shotgun (WGS) entry which is preliminary data.</text>
</comment>
<accession>A0A8H6VRB0</accession>
<evidence type="ECO:0000313" key="3">
    <source>
        <dbReference type="Proteomes" id="UP000636479"/>
    </source>
</evidence>
<dbReference type="Proteomes" id="UP000636479">
    <property type="component" value="Unassembled WGS sequence"/>
</dbReference>
<feature type="compositionally biased region" description="Polar residues" evidence="1">
    <location>
        <begin position="230"/>
        <end position="253"/>
    </location>
</feature>
<evidence type="ECO:0000313" key="2">
    <source>
        <dbReference type="EMBL" id="KAF7291152.1"/>
    </source>
</evidence>
<dbReference type="EMBL" id="JACAZF010000013">
    <property type="protein sequence ID" value="KAF7291152.1"/>
    <property type="molecule type" value="Genomic_DNA"/>
</dbReference>
<reference evidence="2" key="1">
    <citation type="submission" date="2020-05" db="EMBL/GenBank/DDBJ databases">
        <title>Mycena genomes resolve the evolution of fungal bioluminescence.</title>
        <authorList>
            <person name="Tsai I.J."/>
        </authorList>
    </citation>
    <scope>NUCLEOTIDE SEQUENCE</scope>
    <source>
        <strain evidence="2">171206Taipei</strain>
    </source>
</reference>
<dbReference type="OrthoDB" id="3124767at2759"/>
<dbReference type="RefSeq" id="XP_037214274.1">
    <property type="nucleotide sequence ID" value="XM_037369068.1"/>
</dbReference>
<feature type="region of interest" description="Disordered" evidence="1">
    <location>
        <begin position="1"/>
        <end position="29"/>
    </location>
</feature>
<name>A0A8H6VRB0_9AGAR</name>
<sequence>MQLEPRPNQSMGNANEGVEKSNGTDQNVDEHRAKRALCRILYMKGWSPAKIIQDTGMADGTVRRALKNTLETTRSKEPWLQHDRDDITQDETFVDKNLLADLLAEYGTFESHDGDESELDELESDTPNPVVIISPKPSSKAHNSPTNKLSASDRALCRILRKDYGWSFNRMATAFGMPRPGGPSPVCQAVNQPGSDDVLKDHEIVDKVKLAKLIANQVSHSAVGKEKQHVPSTPNQSYLNSSRFKPYNTSNRKNPSRAAEYRTVSSIPIAPAKANLFSPSPLQISAHRKNYADSCRPESNNAHHLLAEFLANIRPEINLSSRHGLFIHRGIDTVSKLRALKTWEDADLREALGEWFKTGEGLAGFVPLSDYELVALRQAIRKL</sequence>
<evidence type="ECO:0000256" key="1">
    <source>
        <dbReference type="SAM" id="MobiDB-lite"/>
    </source>
</evidence>